<dbReference type="CDD" id="cd02440">
    <property type="entry name" value="AdoMet_MTases"/>
    <property type="match status" value="1"/>
</dbReference>
<gene>
    <name evidence="1" type="ORF">FHY64_17705</name>
</gene>
<dbReference type="InterPro" id="IPR029063">
    <property type="entry name" value="SAM-dependent_MTases_sf"/>
</dbReference>
<keyword evidence="1" id="KW-0489">Methyltransferase</keyword>
<dbReference type="Proteomes" id="UP000314011">
    <property type="component" value="Unassembled WGS sequence"/>
</dbReference>
<evidence type="ECO:0000313" key="1">
    <source>
        <dbReference type="EMBL" id="TNY30937.1"/>
    </source>
</evidence>
<dbReference type="EMBL" id="VFFF01000003">
    <property type="protein sequence ID" value="TNY30937.1"/>
    <property type="molecule type" value="Genomic_DNA"/>
</dbReference>
<protein>
    <submittedName>
        <fullName evidence="1">Methyltransferase domain-containing protein</fullName>
    </submittedName>
</protein>
<comment type="caution">
    <text evidence="1">The sequence shown here is derived from an EMBL/GenBank/DDBJ whole genome shotgun (WGS) entry which is preliminary data.</text>
</comment>
<dbReference type="OrthoDB" id="9795085at2"/>
<dbReference type="InterPro" id="IPR023149">
    <property type="entry name" value="Trans_acon_MeTrfase_C"/>
</dbReference>
<name>A0A5C5GBH0_9RHOB</name>
<dbReference type="SUPFAM" id="SSF53335">
    <property type="entry name" value="S-adenosyl-L-methionine-dependent methyltransferases"/>
    <property type="match status" value="1"/>
</dbReference>
<keyword evidence="2" id="KW-1185">Reference proteome</keyword>
<sequence length="256" mass="28116">MTDVDWNPAAYAAFGDLRLRPALDLLAQVGDVPAGDIVDLGCGNGAVAGALRARFPDRRLIGVDSSPAMLEKAKGYDALVEVDAALWESEAPPALIFSNALLHWVPEHDIQFPRLALLLASGGVLAVQMPDQFDAPSHRLLREIAADLIPDRFDRAFRAPVAPLDSYYRLLRSFGAVSIWETTYLQELVSSGEGHPVRHFTQSTAMRPYATRMSDQERATYIAQYDAALAESYPPGPDGSVLLPFRRVFVTLRKQP</sequence>
<dbReference type="Pfam" id="PF13489">
    <property type="entry name" value="Methyltransf_23"/>
    <property type="match status" value="1"/>
</dbReference>
<dbReference type="GO" id="GO:0032259">
    <property type="term" value="P:methylation"/>
    <property type="evidence" value="ECO:0007669"/>
    <property type="project" value="UniProtKB-KW"/>
</dbReference>
<evidence type="ECO:0000313" key="2">
    <source>
        <dbReference type="Proteomes" id="UP000314011"/>
    </source>
</evidence>
<proteinExistence type="predicted"/>
<keyword evidence="1" id="KW-0808">Transferase</keyword>
<reference evidence="1 2" key="1">
    <citation type="submission" date="2019-06" db="EMBL/GenBank/DDBJ databases">
        <title>Genome of new Rhodobacteraceae sp. SM1903.</title>
        <authorList>
            <person name="Ren X."/>
        </authorList>
    </citation>
    <scope>NUCLEOTIDE SEQUENCE [LARGE SCALE GENOMIC DNA]</scope>
    <source>
        <strain evidence="1 2">SM1903</strain>
    </source>
</reference>
<organism evidence="1 2">
    <name type="scientific">Pelagovum pacificum</name>
    <dbReference type="NCBI Taxonomy" id="2588711"/>
    <lineage>
        <taxon>Bacteria</taxon>
        <taxon>Pseudomonadati</taxon>
        <taxon>Pseudomonadota</taxon>
        <taxon>Alphaproteobacteria</taxon>
        <taxon>Rhodobacterales</taxon>
        <taxon>Paracoccaceae</taxon>
        <taxon>Pelagovum</taxon>
    </lineage>
</organism>
<dbReference type="PANTHER" id="PTHR43861">
    <property type="entry name" value="TRANS-ACONITATE 2-METHYLTRANSFERASE-RELATED"/>
    <property type="match status" value="1"/>
</dbReference>
<dbReference type="GO" id="GO:0030798">
    <property type="term" value="F:trans-aconitate 2-methyltransferase activity"/>
    <property type="evidence" value="ECO:0007669"/>
    <property type="project" value="InterPro"/>
</dbReference>
<dbReference type="Gene3D" id="3.40.50.150">
    <property type="entry name" value="Vaccinia Virus protein VP39"/>
    <property type="match status" value="1"/>
</dbReference>
<dbReference type="RefSeq" id="WP_140197203.1">
    <property type="nucleotide sequence ID" value="NZ_CP065915.1"/>
</dbReference>
<dbReference type="PANTHER" id="PTHR43861:SF1">
    <property type="entry name" value="TRANS-ACONITATE 2-METHYLTRANSFERASE"/>
    <property type="match status" value="1"/>
</dbReference>
<dbReference type="AlphaFoldDB" id="A0A5C5GBH0"/>
<accession>A0A5C5GBH0</accession>
<dbReference type="Gene3D" id="1.10.150.290">
    <property type="entry name" value="S-adenosyl-L-methionine-dependent methyltransferases"/>
    <property type="match status" value="1"/>
</dbReference>